<feature type="domain" description="NADP-dependent oxidoreductase" evidence="7">
    <location>
        <begin position="27"/>
        <end position="271"/>
    </location>
</feature>
<dbReference type="AlphaFoldDB" id="A0A388TF54"/>
<evidence type="ECO:0000313" key="9">
    <source>
        <dbReference type="Proteomes" id="UP000275925"/>
    </source>
</evidence>
<evidence type="ECO:0000256" key="3">
    <source>
        <dbReference type="ARBA" id="ARBA00023002"/>
    </source>
</evidence>
<feature type="binding site" evidence="5">
    <location>
        <position position="119"/>
    </location>
    <ligand>
        <name>substrate</name>
    </ligand>
</feature>
<accession>A0A388TF54</accession>
<organism evidence="8 9">
    <name type="scientific">Candidatus Termititenax persephonae</name>
    <dbReference type="NCBI Taxonomy" id="2218525"/>
    <lineage>
        <taxon>Bacteria</taxon>
        <taxon>Bacillati</taxon>
        <taxon>Candidatus Margulisiibacteriota</taxon>
        <taxon>Candidatus Termititenacia</taxon>
        <taxon>Candidatus Termititenacales</taxon>
        <taxon>Candidatus Termititenacaceae</taxon>
        <taxon>Candidatus Termititenax</taxon>
    </lineage>
</organism>
<dbReference type="PIRSF" id="PIRSF000097">
    <property type="entry name" value="AKR"/>
    <property type="match status" value="1"/>
</dbReference>
<name>A0A388TF54_9BACT</name>
<comment type="similarity">
    <text evidence="1">Belongs to the aldo/keto reductase family.</text>
</comment>
<evidence type="ECO:0000256" key="2">
    <source>
        <dbReference type="ARBA" id="ARBA00022857"/>
    </source>
</evidence>
<evidence type="ECO:0000256" key="6">
    <source>
        <dbReference type="PIRSR" id="PIRSR000097-3"/>
    </source>
</evidence>
<dbReference type="PROSITE" id="PS00062">
    <property type="entry name" value="ALDOKETO_REDUCTASE_2"/>
    <property type="match status" value="1"/>
</dbReference>
<feature type="site" description="Lowers pKa of active site Tyr" evidence="6">
    <location>
        <position position="86"/>
    </location>
</feature>
<dbReference type="GO" id="GO:0016616">
    <property type="term" value="F:oxidoreductase activity, acting on the CH-OH group of donors, NAD or NADP as acceptor"/>
    <property type="evidence" value="ECO:0007669"/>
    <property type="project" value="UniProtKB-ARBA"/>
</dbReference>
<evidence type="ECO:0000313" key="8">
    <source>
        <dbReference type="EMBL" id="GBR75662.1"/>
    </source>
</evidence>
<dbReference type="PANTHER" id="PTHR43827:SF3">
    <property type="entry name" value="NADP-DEPENDENT OXIDOREDUCTASE DOMAIN-CONTAINING PROTEIN"/>
    <property type="match status" value="1"/>
</dbReference>
<dbReference type="CDD" id="cd19071">
    <property type="entry name" value="AKR_AKR1-5-like"/>
    <property type="match status" value="1"/>
</dbReference>
<dbReference type="Pfam" id="PF00248">
    <property type="entry name" value="Aldo_ket_red"/>
    <property type="match status" value="1"/>
</dbReference>
<dbReference type="PRINTS" id="PR00069">
    <property type="entry name" value="ALDKETRDTASE"/>
</dbReference>
<dbReference type="EMBL" id="BGZO01000005">
    <property type="protein sequence ID" value="GBR75662.1"/>
    <property type="molecule type" value="Genomic_DNA"/>
</dbReference>
<dbReference type="InterPro" id="IPR018170">
    <property type="entry name" value="Aldo/ket_reductase_CS"/>
</dbReference>
<protein>
    <submittedName>
        <fullName evidence="8">Aldo/keto reductases</fullName>
    </submittedName>
</protein>
<evidence type="ECO:0000259" key="7">
    <source>
        <dbReference type="Pfam" id="PF00248"/>
    </source>
</evidence>
<dbReference type="PROSITE" id="PS00063">
    <property type="entry name" value="ALDOKETO_REDUCTASE_3"/>
    <property type="match status" value="1"/>
</dbReference>
<dbReference type="SUPFAM" id="SSF51430">
    <property type="entry name" value="NAD(P)-linked oxidoreductase"/>
    <property type="match status" value="1"/>
</dbReference>
<evidence type="ECO:0000256" key="1">
    <source>
        <dbReference type="ARBA" id="ARBA00007905"/>
    </source>
</evidence>
<feature type="active site" description="Proton donor" evidence="4">
    <location>
        <position position="61"/>
    </location>
</feature>
<comment type="caution">
    <text evidence="8">The sequence shown here is derived from an EMBL/GenBank/DDBJ whole genome shotgun (WGS) entry which is preliminary data.</text>
</comment>
<dbReference type="InterPro" id="IPR020471">
    <property type="entry name" value="AKR"/>
</dbReference>
<reference evidence="8 9" key="1">
    <citation type="journal article" date="2019" name="ISME J.">
        <title>Genome analyses of uncultured TG2/ZB3 bacteria in 'Margulisbacteria' specifically attached to ectosymbiotic spirochetes of protists in the termite gut.</title>
        <authorList>
            <person name="Utami Y.D."/>
            <person name="Kuwahara H."/>
            <person name="Igai K."/>
            <person name="Murakami T."/>
            <person name="Sugaya K."/>
            <person name="Morikawa T."/>
            <person name="Nagura Y."/>
            <person name="Yuki M."/>
            <person name="Deevong P."/>
            <person name="Inoue T."/>
            <person name="Kihara K."/>
            <person name="Lo N."/>
            <person name="Yamada A."/>
            <person name="Ohkuma M."/>
            <person name="Hongoh Y."/>
        </authorList>
    </citation>
    <scope>NUCLEOTIDE SEQUENCE [LARGE SCALE GENOMIC DNA]</scope>
    <source>
        <strain evidence="8">NkOx7-02</strain>
    </source>
</reference>
<evidence type="ECO:0000256" key="4">
    <source>
        <dbReference type="PIRSR" id="PIRSR000097-1"/>
    </source>
</evidence>
<evidence type="ECO:0000256" key="5">
    <source>
        <dbReference type="PIRSR" id="PIRSR000097-2"/>
    </source>
</evidence>
<dbReference type="PANTHER" id="PTHR43827">
    <property type="entry name" value="2,5-DIKETO-D-GLUCONIC ACID REDUCTASE"/>
    <property type="match status" value="1"/>
</dbReference>
<keyword evidence="2" id="KW-0521">NADP</keyword>
<keyword evidence="3" id="KW-0560">Oxidoreductase</keyword>
<dbReference type="InterPro" id="IPR036812">
    <property type="entry name" value="NAD(P)_OxRdtase_dom_sf"/>
</dbReference>
<sequence>MYNILAGQRGVAVQTYKLNNGLEIPAVGFGTWQTPAGEVTVKSVREALRVGYTHIDTAAAYENEASVGKAIRESGLPREKLFITTKLWNSDRGYDRTLAAFDWSLKELKLDYLDLYLIHWPDAKDKEKNISSWQALERLCKEGRVKTIGVSNFKQQHLQPLLDAAEIKPAVNQIEYHPGFRQPELVDFCRQNDILIEAWSPLGSGRILQDKNLQAIAQKYNKSVAQICLRWCLQNGTLPLPKSVTPARIKENYQVCDFVIAAEDLQFIDALPEFGWSGLNPDSVPF</sequence>
<dbReference type="Gene3D" id="3.20.20.100">
    <property type="entry name" value="NADP-dependent oxidoreductase domain"/>
    <property type="match status" value="1"/>
</dbReference>
<keyword evidence="9" id="KW-1185">Reference proteome</keyword>
<dbReference type="Proteomes" id="UP000275925">
    <property type="component" value="Unassembled WGS sequence"/>
</dbReference>
<dbReference type="FunFam" id="3.20.20.100:FF:000015">
    <property type="entry name" value="Oxidoreductase, aldo/keto reductase family"/>
    <property type="match status" value="1"/>
</dbReference>
<proteinExistence type="inferred from homology"/>
<gene>
    <name evidence="8" type="primary">ara</name>
    <name evidence="8" type="ORF">NO2_0314</name>
</gene>
<dbReference type="InterPro" id="IPR023210">
    <property type="entry name" value="NADP_OxRdtase_dom"/>
</dbReference>